<dbReference type="InterPro" id="IPR013154">
    <property type="entry name" value="ADH-like_N"/>
</dbReference>
<dbReference type="InterPro" id="IPR011032">
    <property type="entry name" value="GroES-like_sf"/>
</dbReference>
<accession>E1R5Y4</accession>
<dbReference type="GO" id="GO:0016491">
    <property type="term" value="F:oxidoreductase activity"/>
    <property type="evidence" value="ECO:0007669"/>
    <property type="project" value="UniProtKB-KW"/>
</dbReference>
<feature type="domain" description="Alcohol dehydrogenase-like C-terminal" evidence="2">
    <location>
        <begin position="178"/>
        <end position="305"/>
    </location>
</feature>
<gene>
    <name evidence="4" type="ordered locus">Spirs_1622</name>
</gene>
<dbReference type="InterPro" id="IPR050129">
    <property type="entry name" value="Zn_alcohol_dh"/>
</dbReference>
<dbReference type="SUPFAM" id="SSF51735">
    <property type="entry name" value="NAD(P)-binding Rossmann-fold domains"/>
    <property type="match status" value="1"/>
</dbReference>
<proteinExistence type="predicted"/>
<dbReference type="Gene3D" id="3.90.180.10">
    <property type="entry name" value="Medium-chain alcohol dehydrogenases, catalytic domain"/>
    <property type="match status" value="1"/>
</dbReference>
<feature type="domain" description="Alcohol dehydrogenase-like N-terminal" evidence="3">
    <location>
        <begin position="25"/>
        <end position="136"/>
    </location>
</feature>
<dbReference type="SUPFAM" id="SSF50129">
    <property type="entry name" value="GroES-like"/>
    <property type="match status" value="1"/>
</dbReference>
<evidence type="ECO:0000259" key="3">
    <source>
        <dbReference type="Pfam" id="PF08240"/>
    </source>
</evidence>
<dbReference type="InterPro" id="IPR013149">
    <property type="entry name" value="ADH-like_C"/>
</dbReference>
<dbReference type="eggNOG" id="COG1063">
    <property type="taxonomic scope" value="Bacteria"/>
</dbReference>
<dbReference type="PANTHER" id="PTHR43401">
    <property type="entry name" value="L-THREONINE 3-DEHYDROGENASE"/>
    <property type="match status" value="1"/>
</dbReference>
<dbReference type="HOGENOM" id="CLU_026673_11_0_12"/>
<protein>
    <submittedName>
        <fullName evidence="4">Alcohol dehydrogenase zinc-binding domain protein</fullName>
    </submittedName>
</protein>
<dbReference type="Gene3D" id="3.40.50.720">
    <property type="entry name" value="NAD(P)-binding Rossmann-like Domain"/>
    <property type="match status" value="1"/>
</dbReference>
<dbReference type="Pfam" id="PF08240">
    <property type="entry name" value="ADH_N"/>
    <property type="match status" value="1"/>
</dbReference>
<evidence type="ECO:0000313" key="5">
    <source>
        <dbReference type="Proteomes" id="UP000002318"/>
    </source>
</evidence>
<dbReference type="STRING" id="573413.Spirs_1622"/>
<keyword evidence="5" id="KW-1185">Reference proteome</keyword>
<dbReference type="KEGG" id="ssm:Spirs_1622"/>
<reference evidence="4 5" key="1">
    <citation type="journal article" date="2010" name="Stand. Genomic Sci.">
        <title>Complete genome sequence of Spirochaeta smaragdinae type strain (SEBR 4228).</title>
        <authorList>
            <person name="Mavromatis K."/>
            <person name="Yasawong M."/>
            <person name="Chertkov O."/>
            <person name="Lapidus A."/>
            <person name="Lucas S."/>
            <person name="Nolan M."/>
            <person name="Del Rio T.G."/>
            <person name="Tice H."/>
            <person name="Cheng J.F."/>
            <person name="Pitluck S."/>
            <person name="Liolios K."/>
            <person name="Ivanova N."/>
            <person name="Tapia R."/>
            <person name="Han C."/>
            <person name="Bruce D."/>
            <person name="Goodwin L."/>
            <person name="Pati A."/>
            <person name="Chen A."/>
            <person name="Palaniappan K."/>
            <person name="Land M."/>
            <person name="Hauser L."/>
            <person name="Chang Y.J."/>
            <person name="Jeffries C.D."/>
            <person name="Detter J.C."/>
            <person name="Rohde M."/>
            <person name="Brambilla E."/>
            <person name="Spring S."/>
            <person name="Goker M."/>
            <person name="Sikorski J."/>
            <person name="Woyke T."/>
            <person name="Bristow J."/>
            <person name="Eisen J.A."/>
            <person name="Markowitz V."/>
            <person name="Hugenholtz P."/>
            <person name="Klenk H.P."/>
            <person name="Kyrpides N.C."/>
        </authorList>
    </citation>
    <scope>NUCLEOTIDE SEQUENCE [LARGE SCALE GENOMIC DNA]</scope>
    <source>
        <strain evidence="5">DSM 11293 / JCM 15392 / SEBR 4228</strain>
    </source>
</reference>
<dbReference type="PANTHER" id="PTHR43401:SF2">
    <property type="entry name" value="L-THREONINE 3-DEHYDROGENASE"/>
    <property type="match status" value="1"/>
</dbReference>
<evidence type="ECO:0000256" key="1">
    <source>
        <dbReference type="ARBA" id="ARBA00023002"/>
    </source>
</evidence>
<name>E1R5Y4_SEDSS</name>
<dbReference type="EMBL" id="CP002116">
    <property type="protein sequence ID" value="ADK80749.1"/>
    <property type="molecule type" value="Genomic_DNA"/>
</dbReference>
<evidence type="ECO:0000313" key="4">
    <source>
        <dbReference type="EMBL" id="ADK80749.1"/>
    </source>
</evidence>
<dbReference type="InterPro" id="IPR036291">
    <property type="entry name" value="NAD(P)-bd_dom_sf"/>
</dbReference>
<sequence length="349" mass="37689">MMKVVAITGKERAEIREVPRPEAMAGEVLIKIDTCLLCTWEQRMFGGDSSTTLPFVPGHEASGTIEEIPEGTVTSFKVGDKVVFKTLDHCGHCSYCYQGHTNQCTGTAKKRSYGGMAGSGGLAEYITLDISKVFPVSADLDPVCAAFAEPLACCVHSMGRVELHLGDTVAVIGAGIMGQLHALLARLRGARVIVVEPDKTRRELALSLGAHLGVDPSASDPVEQVLRLTDGEGVEAVFSTVTKSSVAASAVSMLRKMGTLVLYGSFHPNEPIPTDPNAVHYKEYVITGSYSPSTVDFFRATRLLSAKLIDPMPFISEIFPMEKAQEAFTASLRPDTYRVGIRIDSHIRR</sequence>
<dbReference type="OrthoDB" id="9791234at2"/>
<dbReference type="AlphaFoldDB" id="E1R5Y4"/>
<evidence type="ECO:0000259" key="2">
    <source>
        <dbReference type="Pfam" id="PF00107"/>
    </source>
</evidence>
<dbReference type="RefSeq" id="WP_013254213.1">
    <property type="nucleotide sequence ID" value="NC_014364.1"/>
</dbReference>
<keyword evidence="1" id="KW-0560">Oxidoreductase</keyword>
<dbReference type="Pfam" id="PF00107">
    <property type="entry name" value="ADH_zinc_N"/>
    <property type="match status" value="1"/>
</dbReference>
<dbReference type="Proteomes" id="UP000002318">
    <property type="component" value="Chromosome"/>
</dbReference>
<organism evidence="4 5">
    <name type="scientific">Sediminispirochaeta smaragdinae (strain DSM 11293 / JCM 15392 / SEBR 4228)</name>
    <name type="common">Spirochaeta smaragdinae</name>
    <dbReference type="NCBI Taxonomy" id="573413"/>
    <lineage>
        <taxon>Bacteria</taxon>
        <taxon>Pseudomonadati</taxon>
        <taxon>Spirochaetota</taxon>
        <taxon>Spirochaetia</taxon>
        <taxon>Spirochaetales</taxon>
        <taxon>Spirochaetaceae</taxon>
        <taxon>Sediminispirochaeta</taxon>
    </lineage>
</organism>